<dbReference type="Proteomes" id="UP001500729">
    <property type="component" value="Unassembled WGS sequence"/>
</dbReference>
<accession>A0ABN1BW34</accession>
<comment type="catalytic activity">
    <reaction evidence="5">
        <text>phosphoenolpyruvate + GTP + H(+) = enolpyruvoyl-2-diphospho-5'-guanosine + diphosphate</text>
        <dbReference type="Rhea" id="RHEA:30519"/>
        <dbReference type="ChEBI" id="CHEBI:15378"/>
        <dbReference type="ChEBI" id="CHEBI:33019"/>
        <dbReference type="ChEBI" id="CHEBI:37565"/>
        <dbReference type="ChEBI" id="CHEBI:58702"/>
        <dbReference type="ChEBI" id="CHEBI:143701"/>
        <dbReference type="EC" id="2.7.7.105"/>
    </reaction>
</comment>
<evidence type="ECO:0000256" key="1">
    <source>
        <dbReference type="ARBA" id="ARBA00022679"/>
    </source>
</evidence>
<keyword evidence="1 5" id="KW-0808">Transferase</keyword>
<dbReference type="SUPFAM" id="SSF53448">
    <property type="entry name" value="Nucleotide-diphospho-sugar transferases"/>
    <property type="match status" value="1"/>
</dbReference>
<dbReference type="HAMAP" id="MF_02114">
    <property type="entry name" value="CofC"/>
    <property type="match status" value="1"/>
</dbReference>
<sequence>MSVVTTGSHLIVPIKPLHLAKTRLRAAGAAPAAHAALVTSVALDTVEAARAARGVAGVVVVTSDARLAGAFAAMGVEVVPDTPSAGLNEALRHADALLRARASVRRVGALQADLPALRPEDLADALDAAGDDRSHCPDRQATGTTLLLAEPGRPLDPRFGIGSSAAHERSGAKTLHGPWDSLRCDVDTTDDLRAASQLGLGPRTRSHLADRPR</sequence>
<evidence type="ECO:0000256" key="5">
    <source>
        <dbReference type="HAMAP-Rule" id="MF_02114"/>
    </source>
</evidence>
<keyword evidence="3 5" id="KW-0547">Nucleotide-binding</keyword>
<dbReference type="PANTHER" id="PTHR40392:SF1">
    <property type="entry name" value="2-PHOSPHO-L-LACTATE GUANYLYLTRANSFERASE"/>
    <property type="match status" value="1"/>
</dbReference>
<name>A0ABN1BW34_SACER</name>
<dbReference type="GO" id="GO:0016779">
    <property type="term" value="F:nucleotidyltransferase activity"/>
    <property type="evidence" value="ECO:0007669"/>
    <property type="project" value="UniProtKB-KW"/>
</dbReference>
<comment type="similarity">
    <text evidence="5">Belongs to the CofC family.</text>
</comment>
<dbReference type="InterPro" id="IPR029044">
    <property type="entry name" value="Nucleotide-diphossugar_trans"/>
</dbReference>
<feature type="binding site" evidence="5">
    <location>
        <position position="163"/>
    </location>
    <ligand>
        <name>phosphoenolpyruvate</name>
        <dbReference type="ChEBI" id="CHEBI:58702"/>
    </ligand>
</feature>
<proteinExistence type="inferred from homology"/>
<keyword evidence="7" id="KW-1185">Reference proteome</keyword>
<evidence type="ECO:0000256" key="2">
    <source>
        <dbReference type="ARBA" id="ARBA00022695"/>
    </source>
</evidence>
<evidence type="ECO:0000256" key="4">
    <source>
        <dbReference type="ARBA" id="ARBA00023134"/>
    </source>
</evidence>
<dbReference type="Gene3D" id="3.90.550.10">
    <property type="entry name" value="Spore Coat Polysaccharide Biosynthesis Protein SpsA, Chain A"/>
    <property type="match status" value="1"/>
</dbReference>
<dbReference type="Pfam" id="PF01983">
    <property type="entry name" value="CofC"/>
    <property type="match status" value="1"/>
</dbReference>
<dbReference type="EC" id="2.7.7.105" evidence="5"/>
<feature type="binding site" evidence="5">
    <location>
        <position position="144"/>
    </location>
    <ligand>
        <name>phosphoenolpyruvate</name>
        <dbReference type="ChEBI" id="CHEBI:58702"/>
    </ligand>
</feature>
<dbReference type="NCBIfam" id="TIGR03552">
    <property type="entry name" value="F420_cofC"/>
    <property type="match status" value="1"/>
</dbReference>
<organism evidence="6 7">
    <name type="scientific">Saccharopolyspora erythraea</name>
    <name type="common">Streptomyces erythraeus</name>
    <dbReference type="NCBI Taxonomy" id="1836"/>
    <lineage>
        <taxon>Bacteria</taxon>
        <taxon>Bacillati</taxon>
        <taxon>Actinomycetota</taxon>
        <taxon>Actinomycetes</taxon>
        <taxon>Pseudonocardiales</taxon>
        <taxon>Pseudonocardiaceae</taxon>
        <taxon>Saccharopolyspora</taxon>
    </lineage>
</organism>
<evidence type="ECO:0000313" key="6">
    <source>
        <dbReference type="EMBL" id="GAA0506214.1"/>
    </source>
</evidence>
<evidence type="ECO:0000256" key="3">
    <source>
        <dbReference type="ARBA" id="ARBA00022741"/>
    </source>
</evidence>
<reference evidence="6 7" key="1">
    <citation type="journal article" date="2019" name="Int. J. Syst. Evol. Microbiol.">
        <title>The Global Catalogue of Microorganisms (GCM) 10K type strain sequencing project: providing services to taxonomists for standard genome sequencing and annotation.</title>
        <authorList>
            <consortium name="The Broad Institute Genomics Platform"/>
            <consortium name="The Broad Institute Genome Sequencing Center for Infectious Disease"/>
            <person name="Wu L."/>
            <person name="Ma J."/>
        </authorList>
    </citation>
    <scope>NUCLEOTIDE SEQUENCE [LARGE SCALE GENOMIC DNA]</scope>
    <source>
        <strain evidence="6 7">JCM 10303</strain>
    </source>
</reference>
<keyword evidence="2 5" id="KW-0548">Nucleotidyltransferase</keyword>
<evidence type="ECO:0000313" key="7">
    <source>
        <dbReference type="Proteomes" id="UP001500729"/>
    </source>
</evidence>
<dbReference type="InterPro" id="IPR002835">
    <property type="entry name" value="CofC"/>
</dbReference>
<protein>
    <recommendedName>
        <fullName evidence="5">Phosphoenolpyruvate guanylyltransferase</fullName>
        <shortName evidence="5">PEP guanylyltransferase</shortName>
        <ecNumber evidence="5">2.7.7.105</ecNumber>
    </recommendedName>
</protein>
<dbReference type="EMBL" id="BAAAGS010000001">
    <property type="protein sequence ID" value="GAA0506214.1"/>
    <property type="molecule type" value="Genomic_DNA"/>
</dbReference>
<dbReference type="PANTHER" id="PTHR40392">
    <property type="entry name" value="2-PHOSPHO-L-LACTATE GUANYLYLTRANSFERASE"/>
    <property type="match status" value="1"/>
</dbReference>
<feature type="binding site" evidence="5">
    <location>
        <position position="160"/>
    </location>
    <ligand>
        <name>phosphoenolpyruvate</name>
        <dbReference type="ChEBI" id="CHEBI:58702"/>
    </ligand>
</feature>
<comment type="function">
    <text evidence="5">Guanylyltransferase that catalyzes the activation of phosphoenolpyruvate (PEP) as enolpyruvoyl-2-diphospho-5'-guanosine, via the condensation of PEP with GTP. It is involved in the biosynthesis of coenzyme F420, a hydride carrier cofactor.</text>
</comment>
<keyword evidence="4 5" id="KW-0342">GTP-binding</keyword>
<gene>
    <name evidence="6" type="primary">cofC</name>
    <name evidence="5" type="synonym">fbiD</name>
    <name evidence="6" type="ORF">GCM10009533_01160</name>
</gene>
<comment type="caution">
    <text evidence="6">The sequence shown here is derived from an EMBL/GenBank/DDBJ whole genome shotgun (WGS) entry which is preliminary data.</text>
</comment>
<comment type="pathway">
    <text evidence="5">Cofactor biosynthesis; coenzyme F420 biosynthesis.</text>
</comment>